<gene>
    <name evidence="2" type="ORF">BCR35DRAFT_25177</name>
</gene>
<evidence type="ECO:0000313" key="2">
    <source>
        <dbReference type="EMBL" id="ORY50197.1"/>
    </source>
</evidence>
<dbReference type="AlphaFoldDB" id="A0A1Y2CTC2"/>
<keyword evidence="3" id="KW-1185">Reference proteome</keyword>
<feature type="compositionally biased region" description="Polar residues" evidence="1">
    <location>
        <begin position="60"/>
        <end position="93"/>
    </location>
</feature>
<protein>
    <submittedName>
        <fullName evidence="2">Uncharacterized protein</fullName>
    </submittedName>
</protein>
<dbReference type="Proteomes" id="UP000193467">
    <property type="component" value="Unassembled WGS sequence"/>
</dbReference>
<proteinExistence type="predicted"/>
<evidence type="ECO:0000256" key="1">
    <source>
        <dbReference type="SAM" id="MobiDB-lite"/>
    </source>
</evidence>
<sequence length="137" mass="14599">MLLSPLAQATGPCFAALMEEQATSLEGSRSQGNGARIVFSSGRASAGSGGKVRRRPPSPKSQTRTPSCHCTRTTTLPSSSLHHARASTPSTLNLQRSTMWTTTLTTIRKTTLRREGRHRPPNASTTASSLSLPSPRT</sequence>
<feature type="compositionally biased region" description="Low complexity" evidence="1">
    <location>
        <begin position="123"/>
        <end position="137"/>
    </location>
</feature>
<dbReference type="EMBL" id="MCGR01000110">
    <property type="protein sequence ID" value="ORY50197.1"/>
    <property type="molecule type" value="Genomic_DNA"/>
</dbReference>
<feature type="compositionally biased region" description="Low complexity" evidence="1">
    <location>
        <begin position="94"/>
        <end position="109"/>
    </location>
</feature>
<name>A0A1Y2CTC2_9BASI</name>
<comment type="caution">
    <text evidence="2">The sequence shown here is derived from an EMBL/GenBank/DDBJ whole genome shotgun (WGS) entry which is preliminary data.</text>
</comment>
<organism evidence="2 3">
    <name type="scientific">Leucosporidium creatinivorum</name>
    <dbReference type="NCBI Taxonomy" id="106004"/>
    <lineage>
        <taxon>Eukaryota</taxon>
        <taxon>Fungi</taxon>
        <taxon>Dikarya</taxon>
        <taxon>Basidiomycota</taxon>
        <taxon>Pucciniomycotina</taxon>
        <taxon>Microbotryomycetes</taxon>
        <taxon>Leucosporidiales</taxon>
        <taxon>Leucosporidium</taxon>
    </lineage>
</organism>
<evidence type="ECO:0000313" key="3">
    <source>
        <dbReference type="Proteomes" id="UP000193467"/>
    </source>
</evidence>
<dbReference type="InParanoid" id="A0A1Y2CTC2"/>
<accession>A0A1Y2CTC2</accession>
<reference evidence="2 3" key="1">
    <citation type="submission" date="2016-07" db="EMBL/GenBank/DDBJ databases">
        <title>Pervasive Adenine N6-methylation of Active Genes in Fungi.</title>
        <authorList>
            <consortium name="DOE Joint Genome Institute"/>
            <person name="Mondo S.J."/>
            <person name="Dannebaum R.O."/>
            <person name="Kuo R.C."/>
            <person name="Labutti K."/>
            <person name="Haridas S."/>
            <person name="Kuo A."/>
            <person name="Salamov A."/>
            <person name="Ahrendt S.R."/>
            <person name="Lipzen A."/>
            <person name="Sullivan W."/>
            <person name="Andreopoulos W.B."/>
            <person name="Clum A."/>
            <person name="Lindquist E."/>
            <person name="Daum C."/>
            <person name="Ramamoorthy G.K."/>
            <person name="Gryganskyi A."/>
            <person name="Culley D."/>
            <person name="Magnuson J.K."/>
            <person name="James T.Y."/>
            <person name="O'Malley M.A."/>
            <person name="Stajich J.E."/>
            <person name="Spatafora J.W."/>
            <person name="Visel A."/>
            <person name="Grigoriev I.V."/>
        </authorList>
    </citation>
    <scope>NUCLEOTIDE SEQUENCE [LARGE SCALE GENOMIC DNA]</scope>
    <source>
        <strain evidence="2 3">62-1032</strain>
    </source>
</reference>
<feature type="region of interest" description="Disordered" evidence="1">
    <location>
        <begin position="25"/>
        <end position="137"/>
    </location>
</feature>